<dbReference type="Gene3D" id="2.60.40.4100">
    <property type="entry name" value="Zona pellucida, ZP-C domain"/>
    <property type="match status" value="1"/>
</dbReference>
<dbReference type="EMBL" id="LR901152">
    <property type="protein sequence ID" value="CAD7247923.1"/>
    <property type="molecule type" value="Genomic_DNA"/>
</dbReference>
<proteinExistence type="predicted"/>
<dbReference type="SMART" id="SM00241">
    <property type="entry name" value="ZP"/>
    <property type="match status" value="1"/>
</dbReference>
<protein>
    <recommendedName>
        <fullName evidence="2">ZP domain-containing protein</fullName>
    </recommendedName>
</protein>
<evidence type="ECO:0000259" key="2">
    <source>
        <dbReference type="PROSITE" id="PS51034"/>
    </source>
</evidence>
<keyword evidence="1" id="KW-1015">Disulfide bond</keyword>
<dbReference type="EMBL" id="CAJPEV010001635">
    <property type="protein sequence ID" value="CAG0893633.1"/>
    <property type="molecule type" value="Genomic_DNA"/>
</dbReference>
<feature type="domain" description="ZP" evidence="2">
    <location>
        <begin position="1"/>
        <end position="244"/>
    </location>
</feature>
<reference evidence="3" key="1">
    <citation type="submission" date="2020-11" db="EMBL/GenBank/DDBJ databases">
        <authorList>
            <person name="Tran Van P."/>
        </authorList>
    </citation>
    <scope>NUCLEOTIDE SEQUENCE</scope>
</reference>
<sequence>MLSSPSRRPATSPGRYVLGGESRDRYSFSISVDDCGTAIEGAGDNKVIANTIVLQMDPLVQEAWDAARKVSCVWSGQQEKTVKFDPFQVGMLEVISQQFSGDMVDCWMAIQRGEYPEVSPITGIVEIGEPLTLLIYLREESGSFDIHVKDCYAYDSMEYDSPETIKVQLTDENGCPRKTKLIGFWETTTDTRDSGATLIAYNRVSAFKFPDKAQIFVTCNVEVRPERLPRSPMPAMCLTHPLLYPQLCKGPCDNPCRGTGQVVTTRRPFVCTPGSTDPRCPRPTTTDRYDAYSRIYGFKIEAGLCIKGAGILSSIYSFV</sequence>
<evidence type="ECO:0000313" key="3">
    <source>
        <dbReference type="EMBL" id="CAD7247923.1"/>
    </source>
</evidence>
<dbReference type="InterPro" id="IPR001507">
    <property type="entry name" value="ZP_dom"/>
</dbReference>
<accession>A0A7R9A4I0</accession>
<dbReference type="PANTHER" id="PTHR46560">
    <property type="entry name" value="CYPHER, ISOFORM B"/>
    <property type="match status" value="1"/>
</dbReference>
<dbReference type="InterPro" id="IPR042235">
    <property type="entry name" value="ZP-C_dom"/>
</dbReference>
<dbReference type="OrthoDB" id="6374758at2759"/>
<dbReference type="PANTHER" id="PTHR46560:SF6">
    <property type="entry name" value="ZYE"/>
    <property type="match status" value="1"/>
</dbReference>
<dbReference type="Proteomes" id="UP000677054">
    <property type="component" value="Unassembled WGS sequence"/>
</dbReference>
<evidence type="ECO:0000313" key="4">
    <source>
        <dbReference type="Proteomes" id="UP000677054"/>
    </source>
</evidence>
<evidence type="ECO:0000256" key="1">
    <source>
        <dbReference type="ARBA" id="ARBA00023157"/>
    </source>
</evidence>
<dbReference type="Pfam" id="PF00100">
    <property type="entry name" value="Zona_pellucida"/>
    <property type="match status" value="1"/>
</dbReference>
<keyword evidence="4" id="KW-1185">Reference proteome</keyword>
<dbReference type="InterPro" id="IPR055355">
    <property type="entry name" value="ZP-C"/>
</dbReference>
<dbReference type="AlphaFoldDB" id="A0A7R9A4I0"/>
<gene>
    <name evidence="3" type="ORF">DSTB1V02_LOCUS7747</name>
</gene>
<dbReference type="PROSITE" id="PS51034">
    <property type="entry name" value="ZP_2"/>
    <property type="match status" value="1"/>
</dbReference>
<organism evidence="3">
    <name type="scientific">Darwinula stevensoni</name>
    <dbReference type="NCBI Taxonomy" id="69355"/>
    <lineage>
        <taxon>Eukaryota</taxon>
        <taxon>Metazoa</taxon>
        <taxon>Ecdysozoa</taxon>
        <taxon>Arthropoda</taxon>
        <taxon>Crustacea</taxon>
        <taxon>Oligostraca</taxon>
        <taxon>Ostracoda</taxon>
        <taxon>Podocopa</taxon>
        <taxon>Podocopida</taxon>
        <taxon>Darwinulocopina</taxon>
        <taxon>Darwinuloidea</taxon>
        <taxon>Darwinulidae</taxon>
        <taxon>Darwinula</taxon>
    </lineage>
</organism>
<name>A0A7R9A4I0_9CRUS</name>